<dbReference type="GeneID" id="95569347"/>
<dbReference type="Pfam" id="PF03160">
    <property type="entry name" value="Calx-beta"/>
    <property type="match status" value="2"/>
</dbReference>
<accession>E8M6X9</accession>
<sequence length="558" mass="60346">MHKTNLRKSTLAVALLAILIFGCKGGSGGSDLSGDNSNNNTSSSATPAPGPTPTPTASKINLASSVNYAEPVSGSETKYIEVTLSEALTTDLTLYLTTSDINARSSGQFKNYTAKVAEEYTVAAGQTSADLPLIISNNNYFEGDVTLTYSISAPLNSAYSIENGQAVVTISDNDGEPTVSFGKINRTLLEDESDSFNVQLSHYSSLDVLLELTQTGSVNENDFTDSLNSDKSIAINKGELSATFSVTAVKDNISEGAESLIYTLSNPTDVNLDSDRKSLSIYIPGDKRFNDTGFVTRFDGTDFDSTGSQADYPNQDADFGSDIAPSMTHTDGRYGFSYSKFDMHGNSLPLDALQYACIRDNTTGLYIENKPSETVILPASEDAVEAEQDALRDDPDNYVYPADYQFASLNWQNDSYTYTWYEEDNDLNGGTLGAENMTMPEKVPVDVTCAIAENSSGNRRCDTSGYLSQMNRFAVCGFTDWRLPTPTEMKSLISFNADDNDQNNRTFLTFIQDKTYFTSATNAERTGAAWCVNTVTGQAKLCLKGSHNSVIAVSGGKE</sequence>
<dbReference type="InterPro" id="IPR038081">
    <property type="entry name" value="CalX-like_sf"/>
</dbReference>
<protein>
    <recommendedName>
        <fullName evidence="10">DUF1566 domain-containing protein</fullName>
    </recommendedName>
</protein>
<dbReference type="Gene3D" id="2.60.40.2030">
    <property type="match status" value="2"/>
</dbReference>
<evidence type="ECO:0000259" key="6">
    <source>
        <dbReference type="Pfam" id="PF03160"/>
    </source>
</evidence>
<comment type="caution">
    <text evidence="8">The sequence shown here is derived from an EMBL/GenBank/DDBJ whole genome shotgun (WGS) entry which is preliminary data.</text>
</comment>
<evidence type="ECO:0000313" key="9">
    <source>
        <dbReference type="Proteomes" id="UP000006228"/>
    </source>
</evidence>
<dbReference type="PROSITE" id="PS51257">
    <property type="entry name" value="PROKAR_LIPOPROTEIN"/>
    <property type="match status" value="1"/>
</dbReference>
<gene>
    <name evidence="8" type="ORF">VISI1226_04150</name>
</gene>
<dbReference type="eggNOG" id="COG5276">
    <property type="taxonomic scope" value="Bacteria"/>
</dbReference>
<feature type="chain" id="PRO_5003224812" description="DUF1566 domain-containing protein" evidence="5">
    <location>
        <begin position="26"/>
        <end position="558"/>
    </location>
</feature>
<feature type="region of interest" description="Disordered" evidence="4">
    <location>
        <begin position="32"/>
        <end position="58"/>
    </location>
</feature>
<evidence type="ECO:0000256" key="3">
    <source>
        <dbReference type="ARBA" id="ARBA00022837"/>
    </source>
</evidence>
<evidence type="ECO:0000256" key="2">
    <source>
        <dbReference type="ARBA" id="ARBA00022737"/>
    </source>
</evidence>
<evidence type="ECO:0000259" key="7">
    <source>
        <dbReference type="Pfam" id="PF07603"/>
    </source>
</evidence>
<dbReference type="RefSeq" id="WP_008076928.1">
    <property type="nucleotide sequence ID" value="NZ_AEVT01000061.1"/>
</dbReference>
<dbReference type="InterPro" id="IPR003644">
    <property type="entry name" value="Calx_beta"/>
</dbReference>
<feature type="domain" description="Lcl C-terminal" evidence="7">
    <location>
        <begin position="409"/>
        <end position="553"/>
    </location>
</feature>
<reference evidence="8 9" key="1">
    <citation type="journal article" date="2012" name="Int. J. Syst. Evol. Microbiol.">
        <title>Vibrio caribbeanicus sp. nov., isolated from the marine sponge Scleritoderma cyanea.</title>
        <authorList>
            <person name="Hoffmann M."/>
            <person name="Monday S.R."/>
            <person name="Allard M.W."/>
            <person name="Strain E.A."/>
            <person name="Whittaker P."/>
            <person name="Naum M."/>
            <person name="McCarthy P.J."/>
            <person name="Lopez J.V."/>
            <person name="Fischer M."/>
            <person name="Brown E.W."/>
        </authorList>
    </citation>
    <scope>NUCLEOTIDE SEQUENCE [LARGE SCALE GENOMIC DNA]</scope>
    <source>
        <strain evidence="9">DSMZ 21326</strain>
    </source>
</reference>
<evidence type="ECO:0000313" key="8">
    <source>
        <dbReference type="EMBL" id="EGA70178.1"/>
    </source>
</evidence>
<evidence type="ECO:0000256" key="1">
    <source>
        <dbReference type="ARBA" id="ARBA00022729"/>
    </source>
</evidence>
<feature type="domain" description="Calx-beta" evidence="6">
    <location>
        <begin position="80"/>
        <end position="174"/>
    </location>
</feature>
<keyword evidence="1 5" id="KW-0732">Signal</keyword>
<evidence type="ECO:0000256" key="5">
    <source>
        <dbReference type="SAM" id="SignalP"/>
    </source>
</evidence>
<dbReference type="GO" id="GO:0007154">
    <property type="term" value="P:cell communication"/>
    <property type="evidence" value="ECO:0007669"/>
    <property type="project" value="InterPro"/>
</dbReference>
<dbReference type="InterPro" id="IPR011460">
    <property type="entry name" value="Lcl_C"/>
</dbReference>
<keyword evidence="2" id="KW-0677">Repeat</keyword>
<organism evidence="8 9">
    <name type="scientific">Vibrio sinaloensis DSM 21326</name>
    <dbReference type="NCBI Taxonomy" id="945550"/>
    <lineage>
        <taxon>Bacteria</taxon>
        <taxon>Pseudomonadati</taxon>
        <taxon>Pseudomonadota</taxon>
        <taxon>Gammaproteobacteria</taxon>
        <taxon>Vibrionales</taxon>
        <taxon>Vibrionaceae</taxon>
        <taxon>Vibrio</taxon>
        <taxon>Vibrio oreintalis group</taxon>
    </lineage>
</organism>
<name>E8M6X9_PHOS4</name>
<proteinExistence type="predicted"/>
<dbReference type="Pfam" id="PF07603">
    <property type="entry name" value="Lcl_C"/>
    <property type="match status" value="1"/>
</dbReference>
<keyword evidence="3" id="KW-0106">Calcium</keyword>
<dbReference type="EMBL" id="AEVT01000061">
    <property type="protein sequence ID" value="EGA70178.1"/>
    <property type="molecule type" value="Genomic_DNA"/>
</dbReference>
<dbReference type="AlphaFoldDB" id="E8M6X9"/>
<feature type="signal peptide" evidence="5">
    <location>
        <begin position="1"/>
        <end position="25"/>
    </location>
</feature>
<feature type="domain" description="Calx-beta" evidence="6">
    <location>
        <begin position="229"/>
        <end position="271"/>
    </location>
</feature>
<evidence type="ECO:0000256" key="4">
    <source>
        <dbReference type="SAM" id="MobiDB-lite"/>
    </source>
</evidence>
<evidence type="ECO:0008006" key="10">
    <source>
        <dbReference type="Google" id="ProtNLM"/>
    </source>
</evidence>
<dbReference type="Proteomes" id="UP000006228">
    <property type="component" value="Unassembled WGS sequence"/>
</dbReference>
<dbReference type="SUPFAM" id="SSF141072">
    <property type="entry name" value="CalX-like"/>
    <property type="match status" value="2"/>
</dbReference>
<feature type="compositionally biased region" description="Low complexity" evidence="4">
    <location>
        <begin position="32"/>
        <end position="47"/>
    </location>
</feature>
<dbReference type="GO" id="GO:0016020">
    <property type="term" value="C:membrane"/>
    <property type="evidence" value="ECO:0007669"/>
    <property type="project" value="InterPro"/>
</dbReference>